<accession>A0AAN8G194</accession>
<sequence length="160" mass="17418">GNVMVRDTSVKLPLLSGLTAEVSSSGALSFKVLTSAYVSLFEQQSLAELSTNISMSLSSRASLLHHGEVVHTLRSNVAAITTVGAEADVQFGRDPLGFCVKMQRNNVDFSFESTEETPTEPRKPKTITTSTTRPGVTYRLDDIVTKQCNMLHKSDINPEQ</sequence>
<dbReference type="GO" id="GO:0005794">
    <property type="term" value="C:Golgi apparatus"/>
    <property type="evidence" value="ECO:0007669"/>
    <property type="project" value="TreeGrafter"/>
</dbReference>
<dbReference type="InterPro" id="IPR039988">
    <property type="entry name" value="MTTP"/>
</dbReference>
<dbReference type="GO" id="GO:0042157">
    <property type="term" value="P:lipoprotein metabolic process"/>
    <property type="evidence" value="ECO:0007669"/>
    <property type="project" value="TreeGrafter"/>
</dbReference>
<protein>
    <submittedName>
        <fullName evidence="2">Uncharacterized protein</fullName>
    </submittedName>
</protein>
<name>A0AAN8G194_TRICO</name>
<dbReference type="Proteomes" id="UP001331761">
    <property type="component" value="Unassembled WGS sequence"/>
</dbReference>
<proteinExistence type="predicted"/>
<evidence type="ECO:0000313" key="3">
    <source>
        <dbReference type="Proteomes" id="UP001331761"/>
    </source>
</evidence>
<dbReference type="GO" id="GO:0016323">
    <property type="term" value="C:basolateral plasma membrane"/>
    <property type="evidence" value="ECO:0007669"/>
    <property type="project" value="TreeGrafter"/>
</dbReference>
<gene>
    <name evidence="2" type="ORF">GCK32_003686</name>
</gene>
<dbReference type="PANTHER" id="PTHR13024:SF0">
    <property type="entry name" value="MICROSOMAL TRIACYLGLYCEROL TRANSFER PROTEIN"/>
    <property type="match status" value="1"/>
</dbReference>
<dbReference type="EMBL" id="WIXE01001942">
    <property type="protein sequence ID" value="KAK5985242.1"/>
    <property type="molecule type" value="Genomic_DNA"/>
</dbReference>
<comment type="caution">
    <text evidence="2">The sequence shown here is derived from an EMBL/GenBank/DDBJ whole genome shotgun (WGS) entry which is preliminary data.</text>
</comment>
<feature type="region of interest" description="Disordered" evidence="1">
    <location>
        <begin position="111"/>
        <end position="133"/>
    </location>
</feature>
<organism evidence="2 3">
    <name type="scientific">Trichostrongylus colubriformis</name>
    <name type="common">Black scour worm</name>
    <dbReference type="NCBI Taxonomy" id="6319"/>
    <lineage>
        <taxon>Eukaryota</taxon>
        <taxon>Metazoa</taxon>
        <taxon>Ecdysozoa</taxon>
        <taxon>Nematoda</taxon>
        <taxon>Chromadorea</taxon>
        <taxon>Rhabditida</taxon>
        <taxon>Rhabditina</taxon>
        <taxon>Rhabditomorpha</taxon>
        <taxon>Strongyloidea</taxon>
        <taxon>Trichostrongylidae</taxon>
        <taxon>Trichostrongylus</taxon>
    </lineage>
</organism>
<reference evidence="2 3" key="1">
    <citation type="submission" date="2019-10" db="EMBL/GenBank/DDBJ databases">
        <title>Assembly and Annotation for the nematode Trichostrongylus colubriformis.</title>
        <authorList>
            <person name="Martin J."/>
        </authorList>
    </citation>
    <scope>NUCLEOTIDE SEQUENCE [LARGE SCALE GENOMIC DNA]</scope>
    <source>
        <strain evidence="2">G859</strain>
        <tissue evidence="2">Whole worm</tissue>
    </source>
</reference>
<dbReference type="AlphaFoldDB" id="A0AAN8G194"/>
<dbReference type="PANTHER" id="PTHR13024">
    <property type="entry name" value="MICROSOMAL TRIGLYCERIDE TRANSFER PROTEIN, LARGE SUBUNIT"/>
    <property type="match status" value="1"/>
</dbReference>
<evidence type="ECO:0000313" key="2">
    <source>
        <dbReference type="EMBL" id="KAK5985242.1"/>
    </source>
</evidence>
<dbReference type="GO" id="GO:0005548">
    <property type="term" value="F:phospholipid transporter activity"/>
    <property type="evidence" value="ECO:0007669"/>
    <property type="project" value="InterPro"/>
</dbReference>
<feature type="non-terminal residue" evidence="2">
    <location>
        <position position="1"/>
    </location>
</feature>
<dbReference type="GO" id="GO:0005783">
    <property type="term" value="C:endoplasmic reticulum"/>
    <property type="evidence" value="ECO:0007669"/>
    <property type="project" value="TreeGrafter"/>
</dbReference>
<evidence type="ECO:0000256" key="1">
    <source>
        <dbReference type="SAM" id="MobiDB-lite"/>
    </source>
</evidence>
<keyword evidence="3" id="KW-1185">Reference proteome</keyword>